<sequence length="95" mass="10551">FVNLLDVNGTIVQLGLVTEKHKVEQLPLVFCRRAIAGSLIAGIKSTEECIAFCDKHNIKPEIEVVPCDKINDVYAKLIAKNDSVKRYILDIANTL</sequence>
<dbReference type="PANTHER" id="PTHR42683">
    <property type="entry name" value="ALDEHYDE REDUCTASE"/>
    <property type="match status" value="1"/>
</dbReference>
<evidence type="ECO:0000256" key="2">
    <source>
        <dbReference type="ARBA" id="ARBA00022833"/>
    </source>
</evidence>
<dbReference type="Gene3D" id="3.90.180.10">
    <property type="entry name" value="Medium-chain alcohol dehydrogenases, catalytic domain"/>
    <property type="match status" value="1"/>
</dbReference>
<keyword evidence="2" id="KW-0862">Zinc</keyword>
<dbReference type="InterPro" id="IPR036291">
    <property type="entry name" value="NAD(P)-bd_dom_sf"/>
</dbReference>
<dbReference type="GO" id="GO:0046872">
    <property type="term" value="F:metal ion binding"/>
    <property type="evidence" value="ECO:0007669"/>
    <property type="project" value="UniProtKB-KW"/>
</dbReference>
<protein>
    <submittedName>
        <fullName evidence="4">Putative zinc-type alcohol dehydrogenase-like protein</fullName>
    </submittedName>
</protein>
<evidence type="ECO:0000256" key="3">
    <source>
        <dbReference type="ARBA" id="ARBA00023002"/>
    </source>
</evidence>
<evidence type="ECO:0000313" key="4">
    <source>
        <dbReference type="EMBL" id="JAC61991.1"/>
    </source>
</evidence>
<feature type="non-terminal residue" evidence="4">
    <location>
        <position position="1"/>
    </location>
</feature>
<evidence type="ECO:0000256" key="1">
    <source>
        <dbReference type="ARBA" id="ARBA00022723"/>
    </source>
</evidence>
<dbReference type="GO" id="GO:0016616">
    <property type="term" value="F:oxidoreductase activity, acting on the CH-OH group of donors, NAD or NADP as acceptor"/>
    <property type="evidence" value="ECO:0007669"/>
    <property type="project" value="InterPro"/>
</dbReference>
<gene>
    <name evidence="4" type="primary">YAHK</name>
    <name evidence="4" type="ORF">TSPGSL018_24602</name>
</gene>
<reference evidence="4" key="1">
    <citation type="submission" date="2014-05" db="EMBL/GenBank/DDBJ databases">
        <title>The transcriptome of the halophilic microalga Tetraselmis sp. GSL018 isolated from the Great Salt Lake, Utah.</title>
        <authorList>
            <person name="Jinkerson R.E."/>
            <person name="D'Adamo S."/>
            <person name="Posewitz M.C."/>
        </authorList>
    </citation>
    <scope>NUCLEOTIDE SEQUENCE</scope>
    <source>
        <strain evidence="4">GSL018</strain>
    </source>
</reference>
<keyword evidence="3" id="KW-0560">Oxidoreductase</keyword>
<accession>A0A061QUH9</accession>
<dbReference type="AlphaFoldDB" id="A0A061QUH9"/>
<dbReference type="EMBL" id="GBEZ01025058">
    <property type="protein sequence ID" value="JAC61991.1"/>
    <property type="molecule type" value="Transcribed_RNA"/>
</dbReference>
<name>A0A061QUH9_9CHLO</name>
<dbReference type="InterPro" id="IPR047109">
    <property type="entry name" value="CAD-like"/>
</dbReference>
<dbReference type="Gene3D" id="3.40.50.720">
    <property type="entry name" value="NAD(P)-binding Rossmann-like Domain"/>
    <property type="match status" value="1"/>
</dbReference>
<organism evidence="4">
    <name type="scientific">Tetraselmis sp. GSL018</name>
    <dbReference type="NCBI Taxonomy" id="582737"/>
    <lineage>
        <taxon>Eukaryota</taxon>
        <taxon>Viridiplantae</taxon>
        <taxon>Chlorophyta</taxon>
        <taxon>core chlorophytes</taxon>
        <taxon>Chlorodendrophyceae</taxon>
        <taxon>Chlorodendrales</taxon>
        <taxon>Chlorodendraceae</taxon>
        <taxon>Tetraselmis</taxon>
    </lineage>
</organism>
<dbReference type="SUPFAM" id="SSF51735">
    <property type="entry name" value="NAD(P)-binding Rossmann-fold domains"/>
    <property type="match status" value="1"/>
</dbReference>
<proteinExistence type="predicted"/>
<keyword evidence="1" id="KW-0479">Metal-binding</keyword>